<dbReference type="GO" id="GO:0003676">
    <property type="term" value="F:nucleic acid binding"/>
    <property type="evidence" value="ECO:0007669"/>
    <property type="project" value="InterPro"/>
</dbReference>
<dbReference type="AlphaFoldDB" id="A0A9J6EQG4"/>
<evidence type="ECO:0000313" key="2">
    <source>
        <dbReference type="Proteomes" id="UP000821866"/>
    </source>
</evidence>
<organism evidence="1 2">
    <name type="scientific">Rhipicephalus microplus</name>
    <name type="common">Cattle tick</name>
    <name type="synonym">Boophilus microplus</name>
    <dbReference type="NCBI Taxonomy" id="6941"/>
    <lineage>
        <taxon>Eukaryota</taxon>
        <taxon>Metazoa</taxon>
        <taxon>Ecdysozoa</taxon>
        <taxon>Arthropoda</taxon>
        <taxon>Chelicerata</taxon>
        <taxon>Arachnida</taxon>
        <taxon>Acari</taxon>
        <taxon>Parasitiformes</taxon>
        <taxon>Ixodida</taxon>
        <taxon>Ixodoidea</taxon>
        <taxon>Ixodidae</taxon>
        <taxon>Rhipicephalinae</taxon>
        <taxon>Rhipicephalus</taxon>
        <taxon>Boophilus</taxon>
    </lineage>
</organism>
<dbReference type="Gene3D" id="3.30.420.10">
    <property type="entry name" value="Ribonuclease H-like superfamily/Ribonuclease H"/>
    <property type="match status" value="1"/>
</dbReference>
<sequence length="116" mass="12703">MESLQQGGTRSTCPSQWIFHDIRLLQTAAGSAGALRPAGPFEDGCYQLQRDRSLVHTARIVAMVLENLAIRTVPWPHVGAYLNPIENVWGIVDSRLSAPRCSSATSEALWQAVSED</sequence>
<dbReference type="InterPro" id="IPR036397">
    <property type="entry name" value="RNaseH_sf"/>
</dbReference>
<keyword evidence="2" id="KW-1185">Reference proteome</keyword>
<dbReference type="EMBL" id="JABSTU010000003">
    <property type="protein sequence ID" value="KAH8036280.1"/>
    <property type="molecule type" value="Genomic_DNA"/>
</dbReference>
<evidence type="ECO:0008006" key="3">
    <source>
        <dbReference type="Google" id="ProtNLM"/>
    </source>
</evidence>
<comment type="caution">
    <text evidence="1">The sequence shown here is derived from an EMBL/GenBank/DDBJ whole genome shotgun (WGS) entry which is preliminary data.</text>
</comment>
<dbReference type="Proteomes" id="UP000821866">
    <property type="component" value="Chromosome 11"/>
</dbReference>
<reference evidence="1" key="2">
    <citation type="submission" date="2021-09" db="EMBL/GenBank/DDBJ databases">
        <authorList>
            <person name="Jia N."/>
            <person name="Wang J."/>
            <person name="Shi W."/>
            <person name="Du L."/>
            <person name="Sun Y."/>
            <person name="Zhan W."/>
            <person name="Jiang J."/>
            <person name="Wang Q."/>
            <person name="Zhang B."/>
            <person name="Ji P."/>
            <person name="Sakyi L.B."/>
            <person name="Cui X."/>
            <person name="Yuan T."/>
            <person name="Jiang B."/>
            <person name="Yang W."/>
            <person name="Lam T.T.-Y."/>
            <person name="Chang Q."/>
            <person name="Ding S."/>
            <person name="Wang X."/>
            <person name="Zhu J."/>
            <person name="Ruan X."/>
            <person name="Zhao L."/>
            <person name="Wei J."/>
            <person name="Que T."/>
            <person name="Du C."/>
            <person name="Cheng J."/>
            <person name="Dai P."/>
            <person name="Han X."/>
            <person name="Huang E."/>
            <person name="Gao Y."/>
            <person name="Liu J."/>
            <person name="Shao H."/>
            <person name="Ye R."/>
            <person name="Li L."/>
            <person name="Wei W."/>
            <person name="Wang X."/>
            <person name="Wang C."/>
            <person name="Huo Q."/>
            <person name="Li W."/>
            <person name="Guo W."/>
            <person name="Chen H."/>
            <person name="Chen S."/>
            <person name="Zhou L."/>
            <person name="Zhou L."/>
            <person name="Ni X."/>
            <person name="Tian J."/>
            <person name="Zhou Y."/>
            <person name="Sheng Y."/>
            <person name="Liu T."/>
            <person name="Pan Y."/>
            <person name="Xia L."/>
            <person name="Li J."/>
            <person name="Zhao F."/>
            <person name="Cao W."/>
        </authorList>
    </citation>
    <scope>NUCLEOTIDE SEQUENCE</scope>
    <source>
        <strain evidence="1">Rmic-2018</strain>
        <tissue evidence="1">Larvae</tissue>
    </source>
</reference>
<gene>
    <name evidence="1" type="ORF">HPB51_022684</name>
</gene>
<accession>A0A9J6EQG4</accession>
<evidence type="ECO:0000313" key="1">
    <source>
        <dbReference type="EMBL" id="KAH8036280.1"/>
    </source>
</evidence>
<protein>
    <recommendedName>
        <fullName evidence="3">Transposable element</fullName>
    </recommendedName>
</protein>
<reference evidence="1" key="1">
    <citation type="journal article" date="2020" name="Cell">
        <title>Large-Scale Comparative Analyses of Tick Genomes Elucidate Their Genetic Diversity and Vector Capacities.</title>
        <authorList>
            <consortium name="Tick Genome and Microbiome Consortium (TIGMIC)"/>
            <person name="Jia N."/>
            <person name="Wang J."/>
            <person name="Shi W."/>
            <person name="Du L."/>
            <person name="Sun Y."/>
            <person name="Zhan W."/>
            <person name="Jiang J.F."/>
            <person name="Wang Q."/>
            <person name="Zhang B."/>
            <person name="Ji P."/>
            <person name="Bell-Sakyi L."/>
            <person name="Cui X.M."/>
            <person name="Yuan T.T."/>
            <person name="Jiang B.G."/>
            <person name="Yang W.F."/>
            <person name="Lam T.T."/>
            <person name="Chang Q.C."/>
            <person name="Ding S.J."/>
            <person name="Wang X.J."/>
            <person name="Zhu J.G."/>
            <person name="Ruan X.D."/>
            <person name="Zhao L."/>
            <person name="Wei J.T."/>
            <person name="Ye R.Z."/>
            <person name="Que T.C."/>
            <person name="Du C.H."/>
            <person name="Zhou Y.H."/>
            <person name="Cheng J.X."/>
            <person name="Dai P.F."/>
            <person name="Guo W.B."/>
            <person name="Han X.H."/>
            <person name="Huang E.J."/>
            <person name="Li L.F."/>
            <person name="Wei W."/>
            <person name="Gao Y.C."/>
            <person name="Liu J.Z."/>
            <person name="Shao H.Z."/>
            <person name="Wang X."/>
            <person name="Wang C.C."/>
            <person name="Yang T.C."/>
            <person name="Huo Q.B."/>
            <person name="Li W."/>
            <person name="Chen H.Y."/>
            <person name="Chen S.E."/>
            <person name="Zhou L.G."/>
            <person name="Ni X.B."/>
            <person name="Tian J.H."/>
            <person name="Sheng Y."/>
            <person name="Liu T."/>
            <person name="Pan Y.S."/>
            <person name="Xia L.Y."/>
            <person name="Li J."/>
            <person name="Zhao F."/>
            <person name="Cao W.C."/>
        </authorList>
    </citation>
    <scope>NUCLEOTIDE SEQUENCE</scope>
    <source>
        <strain evidence="1">Rmic-2018</strain>
    </source>
</reference>
<name>A0A9J6EQG4_RHIMP</name>
<proteinExistence type="predicted"/>